<proteinExistence type="predicted"/>
<sequence length="136" mass="14785">MIARDRELLARLAAVNRDLGRVALRLMEAQDGGELPADGLREVGDALRALGGDMIARATELDGTLHPTARCAVFCALCSTEPVARPDQPHDTVDGRFCGNCIAQCLDDAGRRHWCPVDALGKTDRFDTVIEETRRA</sequence>
<dbReference type="STRING" id="1962155.B1813_19620"/>
<comment type="caution">
    <text evidence="1">The sequence shown here is derived from an EMBL/GenBank/DDBJ whole genome shotgun (WGS) entry which is preliminary data.</text>
</comment>
<organism evidence="1 2">
    <name type="scientific">Saccharomonospora piscinae</name>
    <dbReference type="NCBI Taxonomy" id="687388"/>
    <lineage>
        <taxon>Bacteria</taxon>
        <taxon>Bacillati</taxon>
        <taxon>Actinomycetota</taxon>
        <taxon>Actinomycetes</taxon>
        <taxon>Pseudonocardiales</taxon>
        <taxon>Pseudonocardiaceae</taxon>
        <taxon>Saccharomonospora</taxon>
    </lineage>
</organism>
<gene>
    <name evidence="1" type="ORF">B1813_19620</name>
</gene>
<keyword evidence="2" id="KW-1185">Reference proteome</keyword>
<accession>A0A1V8ZYN0</accession>
<dbReference type="RefSeq" id="WP_081194407.1">
    <property type="nucleotide sequence ID" value="NZ_MWIH01000008.1"/>
</dbReference>
<name>A0A1V8ZYN0_SACPI</name>
<evidence type="ECO:0000313" key="2">
    <source>
        <dbReference type="Proteomes" id="UP000192591"/>
    </source>
</evidence>
<dbReference type="AlphaFoldDB" id="A0A1V8ZYN0"/>
<evidence type="ECO:0000313" key="1">
    <source>
        <dbReference type="EMBL" id="OQO90035.1"/>
    </source>
</evidence>
<dbReference type="Proteomes" id="UP000192591">
    <property type="component" value="Unassembled WGS sequence"/>
</dbReference>
<reference evidence="1 2" key="1">
    <citation type="submission" date="2017-02" db="EMBL/GenBank/DDBJ databases">
        <title>Draft genome of Saccharomonospora sp. 154.</title>
        <authorList>
            <person name="Alonso-Carmona G.S."/>
            <person name="De La Haba R."/>
            <person name="Vera-Gargallo B."/>
            <person name="Sandoval-Trujillo A.H."/>
            <person name="Ramirez-Duran N."/>
            <person name="Ventosa A."/>
        </authorList>
    </citation>
    <scope>NUCLEOTIDE SEQUENCE [LARGE SCALE GENOMIC DNA]</scope>
    <source>
        <strain evidence="1 2">LRS4.154</strain>
    </source>
</reference>
<protein>
    <submittedName>
        <fullName evidence="1">Uncharacterized protein</fullName>
    </submittedName>
</protein>
<dbReference type="EMBL" id="MWIH01000008">
    <property type="protein sequence ID" value="OQO90035.1"/>
    <property type="molecule type" value="Genomic_DNA"/>
</dbReference>